<dbReference type="InterPro" id="IPR023058">
    <property type="entry name" value="PPIase_PpiC_CS"/>
</dbReference>
<keyword evidence="9 11" id="KW-0413">Isomerase</keyword>
<dbReference type="PROSITE" id="PS01096">
    <property type="entry name" value="PPIC_PPIASE_1"/>
    <property type="match status" value="1"/>
</dbReference>
<dbReference type="HAMAP" id="MF_01145">
    <property type="entry name" value="Foldase_PrsA"/>
    <property type="match status" value="1"/>
</dbReference>
<feature type="domain" description="PpiC" evidence="13">
    <location>
        <begin position="139"/>
        <end position="228"/>
    </location>
</feature>
<keyword evidence="4 11" id="KW-1003">Cell membrane</keyword>
<dbReference type="InterPro" id="IPR000297">
    <property type="entry name" value="PPIase_PpiC"/>
</dbReference>
<dbReference type="PANTHER" id="PTHR47245">
    <property type="entry name" value="PEPTIDYLPROLYL ISOMERASE"/>
    <property type="match status" value="1"/>
</dbReference>
<evidence type="ECO:0000259" key="13">
    <source>
        <dbReference type="PROSITE" id="PS50198"/>
    </source>
</evidence>
<keyword evidence="7 11" id="KW-0472">Membrane</keyword>
<evidence type="ECO:0000256" key="6">
    <source>
        <dbReference type="ARBA" id="ARBA00023110"/>
    </source>
</evidence>
<comment type="subcellular location">
    <subcellularLocation>
        <location evidence="2 11">Cell membrane</location>
        <topology evidence="2 11">Lipid-anchor</topology>
    </subcellularLocation>
</comment>
<dbReference type="Pfam" id="PF13616">
    <property type="entry name" value="Rotamase_3"/>
    <property type="match status" value="1"/>
</dbReference>
<evidence type="ECO:0000256" key="11">
    <source>
        <dbReference type="HAMAP-Rule" id="MF_01145"/>
    </source>
</evidence>
<dbReference type="GO" id="GO:0003755">
    <property type="term" value="F:peptidyl-prolyl cis-trans isomerase activity"/>
    <property type="evidence" value="ECO:0007669"/>
    <property type="project" value="UniProtKB-UniRule"/>
</dbReference>
<evidence type="ECO:0000256" key="8">
    <source>
        <dbReference type="ARBA" id="ARBA00023139"/>
    </source>
</evidence>
<comment type="caution">
    <text evidence="14">The sequence shown here is derived from an EMBL/GenBank/DDBJ whole genome shotgun (WGS) entry which is preliminary data.</text>
</comment>
<gene>
    <name evidence="11" type="primary">prsA</name>
    <name evidence="14" type="ORF">CIL05_12975</name>
</gene>
<evidence type="ECO:0000256" key="12">
    <source>
        <dbReference type="SAM" id="SignalP"/>
    </source>
</evidence>
<feature type="chain" id="PRO_5038763109" description="Foldase protein PrsA" evidence="12">
    <location>
        <begin position="19"/>
        <end position="295"/>
    </location>
</feature>
<keyword evidence="10 11" id="KW-0449">Lipoprotein</keyword>
<keyword evidence="5 11" id="KW-0732">Signal</keyword>
<evidence type="ECO:0000256" key="1">
    <source>
        <dbReference type="ARBA" id="ARBA00000971"/>
    </source>
</evidence>
<dbReference type="InterPro" id="IPR046357">
    <property type="entry name" value="PPIase_dom_sf"/>
</dbReference>
<dbReference type="EMBL" id="NPOA01000008">
    <property type="protein sequence ID" value="PAV29302.1"/>
    <property type="molecule type" value="Genomic_DNA"/>
</dbReference>
<reference evidence="14 15" key="1">
    <citation type="submission" date="2017-08" db="EMBL/GenBank/DDBJ databases">
        <title>Virgibacillus indicus sp. nov. and Virgibacillus profoundi sp. nov, two moderately halophilic bacteria isolated from marine sediment by using the Microfluidic Streak Plate.</title>
        <authorList>
            <person name="Xu B."/>
            <person name="Hu B."/>
            <person name="Wang J."/>
            <person name="Zhu Y."/>
            <person name="Huang L."/>
            <person name="Du W."/>
            <person name="Huang Y."/>
        </authorList>
    </citation>
    <scope>NUCLEOTIDE SEQUENCE [LARGE SCALE GENOMIC DNA]</scope>
    <source>
        <strain evidence="14 15">IO3-P3-H5</strain>
    </source>
</reference>
<name>A0A2A2ICK1_9BACI</name>
<dbReference type="PANTHER" id="PTHR47245:SF1">
    <property type="entry name" value="FOLDASE PROTEIN PRSA"/>
    <property type="match status" value="1"/>
</dbReference>
<dbReference type="GO" id="GO:0005886">
    <property type="term" value="C:plasma membrane"/>
    <property type="evidence" value="ECO:0007669"/>
    <property type="project" value="UniProtKB-SubCell"/>
</dbReference>
<comment type="similarity">
    <text evidence="3 11">Belongs to the PrsA family.</text>
</comment>
<dbReference type="InterPro" id="IPR023059">
    <property type="entry name" value="Foldase_PrsA"/>
</dbReference>
<dbReference type="SUPFAM" id="SSF54534">
    <property type="entry name" value="FKBP-like"/>
    <property type="match status" value="1"/>
</dbReference>
<dbReference type="AlphaFoldDB" id="A0A2A2ICK1"/>
<evidence type="ECO:0000256" key="10">
    <source>
        <dbReference type="ARBA" id="ARBA00023288"/>
    </source>
</evidence>
<evidence type="ECO:0000256" key="9">
    <source>
        <dbReference type="ARBA" id="ARBA00023235"/>
    </source>
</evidence>
<keyword evidence="6 11" id="KW-0697">Rotamase</keyword>
<protein>
    <recommendedName>
        <fullName evidence="11">Foldase protein PrsA</fullName>
        <ecNumber evidence="11">5.2.1.8</ecNumber>
    </recommendedName>
</protein>
<keyword evidence="8 11" id="KW-0564">Palmitate</keyword>
<dbReference type="PROSITE" id="PS51257">
    <property type="entry name" value="PROKAR_LIPOPROTEIN"/>
    <property type="match status" value="1"/>
</dbReference>
<sequence length="295" mass="33259">MKKFAIAVTLTASVLGLAACSSDDADSEAVVETKAGDISKDEFYQTLVDRHGEAVLQELVTKEVLSDKYEVTEEQVDAEVQKTKDQLGDQFEQALQSQGLGDEETYRNIVHLSLLQEAAIAEDIEIPEEDIKERHEENNTEIKAQHILVEDEETANEVKNKLDEGGDFAELAKEYSTDESAEQGGDLGYFQKGKMVPEFEEVAFSMKPDEVSDPVQSQFGFHIIKLNDKRQVEEPTDYEEVKDDIRRELLNERMDVAKVQEKMDGLIKDADIDVNVDGLENMFEQEEKEETEAQG</sequence>
<comment type="catalytic activity">
    <reaction evidence="1 11">
        <text>[protein]-peptidylproline (omega=180) = [protein]-peptidylproline (omega=0)</text>
        <dbReference type="Rhea" id="RHEA:16237"/>
        <dbReference type="Rhea" id="RHEA-COMP:10747"/>
        <dbReference type="Rhea" id="RHEA-COMP:10748"/>
        <dbReference type="ChEBI" id="CHEBI:83833"/>
        <dbReference type="ChEBI" id="CHEBI:83834"/>
        <dbReference type="EC" id="5.2.1.8"/>
    </reaction>
</comment>
<dbReference type="OrthoDB" id="14196at2"/>
<organism evidence="14 15">
    <name type="scientific">Virgibacillus profundi</name>
    <dbReference type="NCBI Taxonomy" id="2024555"/>
    <lineage>
        <taxon>Bacteria</taxon>
        <taxon>Bacillati</taxon>
        <taxon>Bacillota</taxon>
        <taxon>Bacilli</taxon>
        <taxon>Bacillales</taxon>
        <taxon>Bacillaceae</taxon>
        <taxon>Virgibacillus</taxon>
    </lineage>
</organism>
<dbReference type="GO" id="GO:0006457">
    <property type="term" value="P:protein folding"/>
    <property type="evidence" value="ECO:0007669"/>
    <property type="project" value="UniProtKB-UniRule"/>
</dbReference>
<dbReference type="InterPro" id="IPR027304">
    <property type="entry name" value="Trigger_fact/SurA_dom_sf"/>
</dbReference>
<dbReference type="PROSITE" id="PS50198">
    <property type="entry name" value="PPIC_PPIASE_2"/>
    <property type="match status" value="1"/>
</dbReference>
<accession>A0A2A2ICK1</accession>
<comment type="function">
    <text evidence="11">Plays a major role in protein secretion by helping the post-translocational extracellular folding of several secreted proteins.</text>
</comment>
<proteinExistence type="inferred from homology"/>
<evidence type="ECO:0000256" key="4">
    <source>
        <dbReference type="ARBA" id="ARBA00022475"/>
    </source>
</evidence>
<dbReference type="EC" id="5.2.1.8" evidence="11"/>
<evidence type="ECO:0000313" key="15">
    <source>
        <dbReference type="Proteomes" id="UP000218887"/>
    </source>
</evidence>
<evidence type="ECO:0000256" key="2">
    <source>
        <dbReference type="ARBA" id="ARBA00004193"/>
    </source>
</evidence>
<dbReference type="RefSeq" id="WP_095655973.1">
    <property type="nucleotide sequence ID" value="NZ_NPOA01000008.1"/>
</dbReference>
<dbReference type="SUPFAM" id="SSF109998">
    <property type="entry name" value="Triger factor/SurA peptide-binding domain-like"/>
    <property type="match status" value="1"/>
</dbReference>
<dbReference type="Proteomes" id="UP000218887">
    <property type="component" value="Unassembled WGS sequence"/>
</dbReference>
<feature type="signal peptide" evidence="12">
    <location>
        <begin position="1"/>
        <end position="18"/>
    </location>
</feature>
<dbReference type="Gene3D" id="3.10.50.40">
    <property type="match status" value="1"/>
</dbReference>
<keyword evidence="15" id="KW-1185">Reference proteome</keyword>
<evidence type="ECO:0000313" key="14">
    <source>
        <dbReference type="EMBL" id="PAV29302.1"/>
    </source>
</evidence>
<evidence type="ECO:0000256" key="3">
    <source>
        <dbReference type="ARBA" id="ARBA00006071"/>
    </source>
</evidence>
<evidence type="ECO:0000256" key="7">
    <source>
        <dbReference type="ARBA" id="ARBA00023136"/>
    </source>
</evidence>
<evidence type="ECO:0000256" key="5">
    <source>
        <dbReference type="ARBA" id="ARBA00022729"/>
    </source>
</evidence>
<dbReference type="InterPro" id="IPR050245">
    <property type="entry name" value="PrsA_foldase"/>
</dbReference>